<dbReference type="Proteomes" id="UP000799770">
    <property type="component" value="Unassembled WGS sequence"/>
</dbReference>
<evidence type="ECO:0000313" key="8">
    <source>
        <dbReference type="EMBL" id="KAF2109600.1"/>
    </source>
</evidence>
<feature type="transmembrane region" description="Helical" evidence="6">
    <location>
        <begin position="142"/>
        <end position="172"/>
    </location>
</feature>
<dbReference type="Pfam" id="PF01284">
    <property type="entry name" value="MARVEL"/>
    <property type="match status" value="1"/>
</dbReference>
<feature type="transmembrane region" description="Helical" evidence="6">
    <location>
        <begin position="79"/>
        <end position="103"/>
    </location>
</feature>
<dbReference type="PANTHER" id="PTHR37451:SF4">
    <property type="entry name" value="MARVEL DOMAIN-CONTAINING PROTEIN"/>
    <property type="match status" value="1"/>
</dbReference>
<keyword evidence="2 6" id="KW-0812">Transmembrane</keyword>
<keyword evidence="9" id="KW-1185">Reference proteome</keyword>
<dbReference type="EMBL" id="ML977341">
    <property type="protein sequence ID" value="KAF2109600.1"/>
    <property type="molecule type" value="Genomic_DNA"/>
</dbReference>
<keyword evidence="3 6" id="KW-1133">Transmembrane helix</keyword>
<organism evidence="8 9">
    <name type="scientific">Lophiotrema nucula</name>
    <dbReference type="NCBI Taxonomy" id="690887"/>
    <lineage>
        <taxon>Eukaryota</taxon>
        <taxon>Fungi</taxon>
        <taxon>Dikarya</taxon>
        <taxon>Ascomycota</taxon>
        <taxon>Pezizomycotina</taxon>
        <taxon>Dothideomycetes</taxon>
        <taxon>Pleosporomycetidae</taxon>
        <taxon>Pleosporales</taxon>
        <taxon>Lophiotremataceae</taxon>
        <taxon>Lophiotrema</taxon>
    </lineage>
</organism>
<feature type="compositionally biased region" description="Polar residues" evidence="5">
    <location>
        <begin position="191"/>
        <end position="202"/>
    </location>
</feature>
<evidence type="ECO:0000256" key="2">
    <source>
        <dbReference type="ARBA" id="ARBA00022692"/>
    </source>
</evidence>
<evidence type="ECO:0000259" key="7">
    <source>
        <dbReference type="Pfam" id="PF01284"/>
    </source>
</evidence>
<evidence type="ECO:0000256" key="1">
    <source>
        <dbReference type="ARBA" id="ARBA00004141"/>
    </source>
</evidence>
<evidence type="ECO:0000256" key="6">
    <source>
        <dbReference type="SAM" id="Phobius"/>
    </source>
</evidence>
<sequence>MDTEAGRPANVLPVPRWTLLLHGIQIILAIIILGLSAYGVRWIAYNALIYALVVCICTLGVALYIIASSLFIHKLYNGYVVFAFHIWMIIFWLVDLGLVANLARIWGTYDGYLGGYYSYYSYYYAKRDLHQFAKRDDTTYKAYYGALAAGAFFAAVQFALWVVGAIIVGIYLNKNRSVPNATHVAPPAYANNGQTIQPEPKTQQYQQQSYSVAQTPQPQYAQPAYPQQPQQSYGGQQPHAPGPYPNDPVNREATVSPVSQAYTGPTGTTSELASPQQTGGYNANANELPVTKHN</sequence>
<dbReference type="AlphaFoldDB" id="A0A6A5YRE6"/>
<feature type="compositionally biased region" description="Low complexity" evidence="5">
    <location>
        <begin position="203"/>
        <end position="238"/>
    </location>
</feature>
<gene>
    <name evidence="8" type="ORF">BDV96DRAFT_651584</name>
</gene>
<proteinExistence type="predicted"/>
<accession>A0A6A5YRE6</accession>
<dbReference type="PANTHER" id="PTHR37451">
    <property type="entry name" value="MARVEL DOMAIN"/>
    <property type="match status" value="1"/>
</dbReference>
<feature type="transmembrane region" description="Helical" evidence="6">
    <location>
        <begin position="47"/>
        <end position="67"/>
    </location>
</feature>
<feature type="transmembrane region" description="Helical" evidence="6">
    <location>
        <begin position="20"/>
        <end position="40"/>
    </location>
</feature>
<evidence type="ECO:0000313" key="9">
    <source>
        <dbReference type="Proteomes" id="UP000799770"/>
    </source>
</evidence>
<protein>
    <recommendedName>
        <fullName evidence="7">MARVEL domain-containing protein</fullName>
    </recommendedName>
</protein>
<feature type="region of interest" description="Disordered" evidence="5">
    <location>
        <begin position="185"/>
        <end position="294"/>
    </location>
</feature>
<keyword evidence="4 6" id="KW-0472">Membrane</keyword>
<evidence type="ECO:0000256" key="4">
    <source>
        <dbReference type="ARBA" id="ARBA00023136"/>
    </source>
</evidence>
<dbReference type="OrthoDB" id="5325022at2759"/>
<evidence type="ECO:0000256" key="3">
    <source>
        <dbReference type="ARBA" id="ARBA00022989"/>
    </source>
</evidence>
<name>A0A6A5YRE6_9PLEO</name>
<comment type="subcellular location">
    <subcellularLocation>
        <location evidence="1">Membrane</location>
        <topology evidence="1">Multi-pass membrane protein</topology>
    </subcellularLocation>
</comment>
<dbReference type="GO" id="GO:0016020">
    <property type="term" value="C:membrane"/>
    <property type="evidence" value="ECO:0007669"/>
    <property type="project" value="UniProtKB-SubCell"/>
</dbReference>
<dbReference type="InterPro" id="IPR008253">
    <property type="entry name" value="Marvel"/>
</dbReference>
<evidence type="ECO:0000256" key="5">
    <source>
        <dbReference type="SAM" id="MobiDB-lite"/>
    </source>
</evidence>
<reference evidence="8" key="1">
    <citation type="journal article" date="2020" name="Stud. Mycol.">
        <title>101 Dothideomycetes genomes: a test case for predicting lifestyles and emergence of pathogens.</title>
        <authorList>
            <person name="Haridas S."/>
            <person name="Albert R."/>
            <person name="Binder M."/>
            <person name="Bloem J."/>
            <person name="Labutti K."/>
            <person name="Salamov A."/>
            <person name="Andreopoulos B."/>
            <person name="Baker S."/>
            <person name="Barry K."/>
            <person name="Bills G."/>
            <person name="Bluhm B."/>
            <person name="Cannon C."/>
            <person name="Castanera R."/>
            <person name="Culley D."/>
            <person name="Daum C."/>
            <person name="Ezra D."/>
            <person name="Gonzalez J."/>
            <person name="Henrissat B."/>
            <person name="Kuo A."/>
            <person name="Liang C."/>
            <person name="Lipzen A."/>
            <person name="Lutzoni F."/>
            <person name="Magnuson J."/>
            <person name="Mondo S."/>
            <person name="Nolan M."/>
            <person name="Ohm R."/>
            <person name="Pangilinan J."/>
            <person name="Park H.-J."/>
            <person name="Ramirez L."/>
            <person name="Alfaro M."/>
            <person name="Sun H."/>
            <person name="Tritt A."/>
            <person name="Yoshinaga Y."/>
            <person name="Zwiers L.-H."/>
            <person name="Turgeon B."/>
            <person name="Goodwin S."/>
            <person name="Spatafora J."/>
            <person name="Crous P."/>
            <person name="Grigoriev I."/>
        </authorList>
    </citation>
    <scope>NUCLEOTIDE SEQUENCE</scope>
    <source>
        <strain evidence="8">CBS 627.86</strain>
    </source>
</reference>
<feature type="domain" description="MARVEL" evidence="7">
    <location>
        <begin position="18"/>
        <end position="166"/>
    </location>
</feature>
<feature type="compositionally biased region" description="Polar residues" evidence="5">
    <location>
        <begin position="256"/>
        <end position="285"/>
    </location>
</feature>